<dbReference type="GO" id="GO:0022857">
    <property type="term" value="F:transmembrane transporter activity"/>
    <property type="evidence" value="ECO:0007669"/>
    <property type="project" value="InterPro"/>
</dbReference>
<feature type="transmembrane region" description="Helical" evidence="5">
    <location>
        <begin position="271"/>
        <end position="292"/>
    </location>
</feature>
<accession>A0A2T0SX17</accession>
<evidence type="ECO:0000256" key="1">
    <source>
        <dbReference type="ARBA" id="ARBA00004651"/>
    </source>
</evidence>
<keyword evidence="8" id="KW-1185">Reference proteome</keyword>
<feature type="transmembrane region" description="Helical" evidence="5">
    <location>
        <begin position="51"/>
        <end position="70"/>
    </location>
</feature>
<comment type="caution">
    <text evidence="7">The sequence shown here is derived from an EMBL/GenBank/DDBJ whole genome shotgun (WGS) entry which is preliminary data.</text>
</comment>
<dbReference type="PANTHER" id="PTHR42718">
    <property type="entry name" value="MAJOR FACILITATOR SUPERFAMILY MULTIDRUG TRANSPORTER MFSC"/>
    <property type="match status" value="1"/>
</dbReference>
<dbReference type="Gene3D" id="1.20.1250.20">
    <property type="entry name" value="MFS general substrate transporter like domains"/>
    <property type="match status" value="1"/>
</dbReference>
<evidence type="ECO:0000259" key="6">
    <source>
        <dbReference type="PROSITE" id="PS50850"/>
    </source>
</evidence>
<organism evidence="7 8">
    <name type="scientific">Umezawaea tangerina</name>
    <dbReference type="NCBI Taxonomy" id="84725"/>
    <lineage>
        <taxon>Bacteria</taxon>
        <taxon>Bacillati</taxon>
        <taxon>Actinomycetota</taxon>
        <taxon>Actinomycetes</taxon>
        <taxon>Pseudonocardiales</taxon>
        <taxon>Pseudonocardiaceae</taxon>
        <taxon>Umezawaea</taxon>
    </lineage>
</organism>
<dbReference type="Gene3D" id="1.20.1720.10">
    <property type="entry name" value="Multidrug resistance protein D"/>
    <property type="match status" value="1"/>
</dbReference>
<dbReference type="RefSeq" id="WP_106190934.1">
    <property type="nucleotide sequence ID" value="NZ_PVTF01000009.1"/>
</dbReference>
<feature type="transmembrane region" description="Helical" evidence="5">
    <location>
        <begin position="414"/>
        <end position="432"/>
    </location>
</feature>
<feature type="domain" description="Major facilitator superfamily (MFS) profile" evidence="6">
    <location>
        <begin position="16"/>
        <end position="511"/>
    </location>
</feature>
<feature type="transmembrane region" description="Helical" evidence="5">
    <location>
        <begin position="174"/>
        <end position="193"/>
    </location>
</feature>
<feature type="transmembrane region" description="Helical" evidence="5">
    <location>
        <begin position="484"/>
        <end position="506"/>
    </location>
</feature>
<evidence type="ECO:0000256" key="4">
    <source>
        <dbReference type="ARBA" id="ARBA00023136"/>
    </source>
</evidence>
<evidence type="ECO:0000313" key="8">
    <source>
        <dbReference type="Proteomes" id="UP000239494"/>
    </source>
</evidence>
<reference evidence="7 8" key="1">
    <citation type="submission" date="2018-03" db="EMBL/GenBank/DDBJ databases">
        <title>Genomic Encyclopedia of Archaeal and Bacterial Type Strains, Phase II (KMG-II): from individual species to whole genera.</title>
        <authorList>
            <person name="Goeker M."/>
        </authorList>
    </citation>
    <scope>NUCLEOTIDE SEQUENCE [LARGE SCALE GENOMIC DNA]</scope>
    <source>
        <strain evidence="7 8">DSM 44720</strain>
    </source>
</reference>
<dbReference type="Pfam" id="PF07690">
    <property type="entry name" value="MFS_1"/>
    <property type="match status" value="1"/>
</dbReference>
<dbReference type="EMBL" id="PVTF01000009">
    <property type="protein sequence ID" value="PRY37966.1"/>
    <property type="molecule type" value="Genomic_DNA"/>
</dbReference>
<evidence type="ECO:0000313" key="7">
    <source>
        <dbReference type="EMBL" id="PRY37966.1"/>
    </source>
</evidence>
<evidence type="ECO:0000256" key="2">
    <source>
        <dbReference type="ARBA" id="ARBA00022692"/>
    </source>
</evidence>
<feature type="transmembrane region" description="Helical" evidence="5">
    <location>
        <begin position="205"/>
        <end position="222"/>
    </location>
</feature>
<keyword evidence="3 5" id="KW-1133">Transmembrane helix</keyword>
<dbReference type="PROSITE" id="PS50850">
    <property type="entry name" value="MFS"/>
    <property type="match status" value="1"/>
</dbReference>
<dbReference type="SUPFAM" id="SSF103473">
    <property type="entry name" value="MFS general substrate transporter"/>
    <property type="match status" value="1"/>
</dbReference>
<dbReference type="InterPro" id="IPR011701">
    <property type="entry name" value="MFS"/>
</dbReference>
<dbReference type="InterPro" id="IPR036259">
    <property type="entry name" value="MFS_trans_sf"/>
</dbReference>
<evidence type="ECO:0000256" key="3">
    <source>
        <dbReference type="ARBA" id="ARBA00022989"/>
    </source>
</evidence>
<dbReference type="AlphaFoldDB" id="A0A2T0SX17"/>
<dbReference type="GO" id="GO:0005886">
    <property type="term" value="C:plasma membrane"/>
    <property type="evidence" value="ECO:0007669"/>
    <property type="project" value="UniProtKB-SubCell"/>
</dbReference>
<keyword evidence="2 5" id="KW-0812">Transmembrane</keyword>
<comment type="subcellular location">
    <subcellularLocation>
        <location evidence="1">Cell membrane</location>
        <topology evidence="1">Multi-pass membrane protein</topology>
    </subcellularLocation>
</comment>
<proteinExistence type="predicted"/>
<feature type="transmembrane region" description="Helical" evidence="5">
    <location>
        <begin position="108"/>
        <end position="133"/>
    </location>
</feature>
<name>A0A2T0SX17_9PSEU</name>
<dbReference type="InterPro" id="IPR020846">
    <property type="entry name" value="MFS_dom"/>
</dbReference>
<evidence type="ECO:0000256" key="5">
    <source>
        <dbReference type="SAM" id="Phobius"/>
    </source>
</evidence>
<feature type="transmembrane region" description="Helical" evidence="5">
    <location>
        <begin position="298"/>
        <end position="320"/>
    </location>
</feature>
<keyword evidence="4 5" id="KW-0472">Membrane</keyword>
<gene>
    <name evidence="7" type="ORF">CLV43_109186</name>
</gene>
<dbReference type="OrthoDB" id="9781469at2"/>
<feature type="transmembrane region" description="Helical" evidence="5">
    <location>
        <begin position="228"/>
        <end position="251"/>
    </location>
</feature>
<feature type="transmembrane region" description="Helical" evidence="5">
    <location>
        <begin position="82"/>
        <end position="102"/>
    </location>
</feature>
<feature type="transmembrane region" description="Helical" evidence="5">
    <location>
        <begin position="332"/>
        <end position="352"/>
    </location>
</feature>
<protein>
    <submittedName>
        <fullName evidence="7">EmrB/QacA subfamily drug resistance transporter</fullName>
    </submittedName>
</protein>
<dbReference type="Proteomes" id="UP000239494">
    <property type="component" value="Unassembled WGS sequence"/>
</dbReference>
<feature type="transmembrane region" description="Helical" evidence="5">
    <location>
        <begin position="372"/>
        <end position="393"/>
    </location>
</feature>
<dbReference type="PANTHER" id="PTHR42718:SF49">
    <property type="entry name" value="EXPORT PROTEIN"/>
    <property type="match status" value="1"/>
</dbReference>
<sequence length="514" mass="53001">MTALSSGTTGKTGVRALAGLILAVSMTTIDQTIVALSAPTIQSRLGLSNGGIQWAVNVYLLATAAFFLLGGRLADVFGHKRMVLVGIAAFGVTSLLCGLAPAGGYAEAWLVAARALQGISGAIMFPAAIGIVVQTFSREGRGKAMALFFAVTGAMTAIGPIAGGYLTAWTWRSIFWVNVPIALAALVVVALSAAPSPRRDERIDWVAAGLVALGMGLVVFGLQQASGWGWTSAGVLAALVGGAAFLVAFAVHERRTHEPLVNLRAFRDRGFTLATLGSLFASVAFVPVFFFLSVYGQVSLGLSATMTGLLFLKLFLGFVVASRFGSSMFDRVGARPVLAIGGVLGAAGFGWLATAVTDLDFDAEAFFNRQTWPIALAGAGIGFMLSAVSTDAVNRAIGASYGEVTALSQSMRNFGGAFGLAVLTTLVTGRLTTGLTTSFEAMGGTAEDARKAVDLVTGAGGDSGAPAAVRDQIMLAVRTDYASAVQWAFAGMAVAMAVLVVLAALYPRDRRQTA</sequence>
<feature type="transmembrane region" description="Helical" evidence="5">
    <location>
        <begin position="145"/>
        <end position="168"/>
    </location>
</feature>